<dbReference type="InterPro" id="IPR024935">
    <property type="entry name" value="Rubredoxin_dom"/>
</dbReference>
<keyword evidence="4" id="KW-0408">Iron</keyword>
<dbReference type="PRINTS" id="PR00163">
    <property type="entry name" value="RUBREDOXIN"/>
</dbReference>
<evidence type="ECO:0000256" key="2">
    <source>
        <dbReference type="ARBA" id="ARBA00022723"/>
    </source>
</evidence>
<keyword evidence="1" id="KW-0813">Transport</keyword>
<organism evidence="6">
    <name type="scientific">marine sediment metagenome</name>
    <dbReference type="NCBI Taxonomy" id="412755"/>
    <lineage>
        <taxon>unclassified sequences</taxon>
        <taxon>metagenomes</taxon>
        <taxon>ecological metagenomes</taxon>
    </lineage>
</organism>
<evidence type="ECO:0000256" key="3">
    <source>
        <dbReference type="ARBA" id="ARBA00022982"/>
    </source>
</evidence>
<dbReference type="SUPFAM" id="SSF57802">
    <property type="entry name" value="Rubredoxin-like"/>
    <property type="match status" value="1"/>
</dbReference>
<accession>X1GBA6</accession>
<dbReference type="InterPro" id="IPR024934">
    <property type="entry name" value="Rubredoxin-like_dom"/>
</dbReference>
<dbReference type="GO" id="GO:0009055">
    <property type="term" value="F:electron transfer activity"/>
    <property type="evidence" value="ECO:0007669"/>
    <property type="project" value="TreeGrafter"/>
</dbReference>
<keyword evidence="2" id="KW-0479">Metal-binding</keyword>
<dbReference type="Pfam" id="PF00301">
    <property type="entry name" value="Rubredoxin"/>
    <property type="match status" value="1"/>
</dbReference>
<protein>
    <recommendedName>
        <fullName evidence="5">Rubredoxin-like domain-containing protein</fullName>
    </recommendedName>
</protein>
<dbReference type="GO" id="GO:0043448">
    <property type="term" value="P:alkane catabolic process"/>
    <property type="evidence" value="ECO:0007669"/>
    <property type="project" value="TreeGrafter"/>
</dbReference>
<keyword evidence="3" id="KW-0249">Electron transport</keyword>
<dbReference type="PROSITE" id="PS50903">
    <property type="entry name" value="RUBREDOXIN_LIKE"/>
    <property type="match status" value="1"/>
</dbReference>
<evidence type="ECO:0000256" key="4">
    <source>
        <dbReference type="ARBA" id="ARBA00023004"/>
    </source>
</evidence>
<dbReference type="AlphaFoldDB" id="X1GBA6"/>
<dbReference type="Gene3D" id="2.30.110.10">
    <property type="entry name" value="Electron Transport, Fmn-binding Protein, Chain A"/>
    <property type="match status" value="1"/>
</dbReference>
<reference evidence="6" key="1">
    <citation type="journal article" date="2014" name="Front. Microbiol.">
        <title>High frequency of phylogenetically diverse reductive dehalogenase-homologous genes in deep subseafloor sedimentary metagenomes.</title>
        <authorList>
            <person name="Kawai M."/>
            <person name="Futagami T."/>
            <person name="Toyoda A."/>
            <person name="Takaki Y."/>
            <person name="Nishi S."/>
            <person name="Hori S."/>
            <person name="Arai W."/>
            <person name="Tsubouchi T."/>
            <person name="Morono Y."/>
            <person name="Uchiyama I."/>
            <person name="Ito T."/>
            <person name="Fujiyama A."/>
            <person name="Inagaki F."/>
            <person name="Takami H."/>
        </authorList>
    </citation>
    <scope>NUCLEOTIDE SEQUENCE</scope>
    <source>
        <strain evidence="6">Expedition CK06-06</strain>
    </source>
</reference>
<sequence length="123" mass="13718">LEAKVLKSIDVGTHTIFVGQLMSAELLRPGKPLTYAFYHEHLKGKTPKNAPTYMKELQKLKAEEKERSGEMKKYICDVCGYVYDPAAGDPDNEVNPGTPFEKLPDNWVCPVCGAGKDQFSPQE</sequence>
<dbReference type="GO" id="GO:0005506">
    <property type="term" value="F:iron ion binding"/>
    <property type="evidence" value="ECO:0007669"/>
    <property type="project" value="InterPro"/>
</dbReference>
<dbReference type="FunFam" id="2.20.28.10:FF:000001">
    <property type="entry name" value="Rubredoxin"/>
    <property type="match status" value="1"/>
</dbReference>
<dbReference type="EMBL" id="BARU01007159">
    <property type="protein sequence ID" value="GAH42095.1"/>
    <property type="molecule type" value="Genomic_DNA"/>
</dbReference>
<proteinExistence type="predicted"/>
<feature type="non-terminal residue" evidence="6">
    <location>
        <position position="1"/>
    </location>
</feature>
<comment type="caution">
    <text evidence="6">The sequence shown here is derived from an EMBL/GenBank/DDBJ whole genome shotgun (WGS) entry which is preliminary data.</text>
</comment>
<dbReference type="InterPro" id="IPR018527">
    <property type="entry name" value="Rubredoxin_Fe_BS"/>
</dbReference>
<dbReference type="PANTHER" id="PTHR47627">
    <property type="entry name" value="RUBREDOXIN"/>
    <property type="match status" value="1"/>
</dbReference>
<dbReference type="InterPro" id="IPR050526">
    <property type="entry name" value="Rubredoxin_ET"/>
</dbReference>
<dbReference type="PROSITE" id="PS00202">
    <property type="entry name" value="RUBREDOXIN"/>
    <property type="match status" value="1"/>
</dbReference>
<dbReference type="NCBIfam" id="NF045768">
    <property type="entry name" value="RubredRD"/>
    <property type="match status" value="1"/>
</dbReference>
<evidence type="ECO:0000313" key="6">
    <source>
        <dbReference type="EMBL" id="GAH42095.1"/>
    </source>
</evidence>
<dbReference type="InterPro" id="IPR012349">
    <property type="entry name" value="Split_barrel_FMN-bd"/>
</dbReference>
<feature type="domain" description="Rubredoxin-like" evidence="5">
    <location>
        <begin position="71"/>
        <end position="122"/>
    </location>
</feature>
<dbReference type="CDD" id="cd00730">
    <property type="entry name" value="rubredoxin"/>
    <property type="match status" value="1"/>
</dbReference>
<dbReference type="PANTHER" id="PTHR47627:SF1">
    <property type="entry name" value="RUBREDOXIN-1-RELATED"/>
    <property type="match status" value="1"/>
</dbReference>
<evidence type="ECO:0000259" key="5">
    <source>
        <dbReference type="PROSITE" id="PS50903"/>
    </source>
</evidence>
<name>X1GBA6_9ZZZZ</name>
<dbReference type="SUPFAM" id="SSF50475">
    <property type="entry name" value="FMN-binding split barrel"/>
    <property type="match status" value="1"/>
</dbReference>
<evidence type="ECO:0000256" key="1">
    <source>
        <dbReference type="ARBA" id="ARBA00022448"/>
    </source>
</evidence>
<dbReference type="Gene3D" id="2.20.28.10">
    <property type="match status" value="1"/>
</dbReference>
<gene>
    <name evidence="6" type="ORF">S03H2_14115</name>
</gene>